<feature type="domain" description="Spen paralogue and orthologue SPOC C-terminal" evidence="2">
    <location>
        <begin position="363"/>
        <end position="507"/>
    </location>
</feature>
<name>A0A6A1V9Z9_9ROSI</name>
<dbReference type="OrthoDB" id="1939347at2759"/>
<gene>
    <name evidence="3" type="ORF">CJ030_MR6G022954</name>
</gene>
<dbReference type="InterPro" id="IPR012921">
    <property type="entry name" value="SPOC_C"/>
</dbReference>
<proteinExistence type="predicted"/>
<feature type="compositionally biased region" description="Polar residues" evidence="1">
    <location>
        <begin position="220"/>
        <end position="235"/>
    </location>
</feature>
<keyword evidence="4" id="KW-1185">Reference proteome</keyword>
<reference evidence="3 4" key="1">
    <citation type="journal article" date="2019" name="Plant Biotechnol. J.">
        <title>The red bayberry genome and genetic basis of sex determination.</title>
        <authorList>
            <person name="Jia H.M."/>
            <person name="Jia H.J."/>
            <person name="Cai Q.L."/>
            <person name="Wang Y."/>
            <person name="Zhao H.B."/>
            <person name="Yang W.F."/>
            <person name="Wang G.Y."/>
            <person name="Li Y.H."/>
            <person name="Zhan D.L."/>
            <person name="Shen Y.T."/>
            <person name="Niu Q.F."/>
            <person name="Chang L."/>
            <person name="Qiu J."/>
            <person name="Zhao L."/>
            <person name="Xie H.B."/>
            <person name="Fu W.Y."/>
            <person name="Jin J."/>
            <person name="Li X.W."/>
            <person name="Jiao Y."/>
            <person name="Zhou C.C."/>
            <person name="Tu T."/>
            <person name="Chai C.Y."/>
            <person name="Gao J.L."/>
            <person name="Fan L.J."/>
            <person name="van de Weg E."/>
            <person name="Wang J.Y."/>
            <person name="Gao Z.S."/>
        </authorList>
    </citation>
    <scope>NUCLEOTIDE SEQUENCE [LARGE SCALE GENOMIC DNA]</scope>
    <source>
        <tissue evidence="3">Leaves</tissue>
    </source>
</reference>
<sequence>MHMPRQGAYMENKIVTPHSGASETSRKRKLIAVDKKLPISEPNPEYGFLECQQHETGPLSGRNAKEHSPELFLNQSPESIEPITFRQRSEKTPFDGQKNLPVSLQTSNGHFCKTAAEIISNSCSHRGSLQGKVLGGGTLTGSNWQYQTSEMFIQAGEHKNMSEMKKDNEPALKTEFCPGLQAGMPSKIKTHLVKENRTLQHNREHDRLTADLGGKECSFKGSQDGTSGDLKQTGPTSNSVGINVVSTVGTGTSVSSACIEHSEKYVSQQTGLLLGSGCLDTDLGDDCKLENDRGHGDGNIQIMEEEEGLEVETSKHSFMEGTAPRNGDCPATMDIRLHPSPGSFKSDNKSKSTVRKVALKVAEKLWDGSLQLNSSVTVFAVAFFKSGEKMTNIKWSESVEVKGKVRLEAFEKYIQDLPRSRNRGLMVISLCWKEGSSESGLAGMKKVAKGYREGERVGFAQLSPGIDLYICPRSETIITILAKHGFFKGMAAVEDNQNSLIGCVVWRRNRGNSRPVIKKSEKKNCSLTEPLVNSPSELFTQRVDETNMPDTQPVEASILVASGTDCSTPEIREYESVQKNNAEPSSIQLEVHNPPTVIKPLPTVPSNSVCVSAGVKILGCDGASHQSSLAESLVVEAPQMHDSALEKPKPTLELQGLSLVSAI</sequence>
<dbReference type="GO" id="GO:0006351">
    <property type="term" value="P:DNA-templated transcription"/>
    <property type="evidence" value="ECO:0007669"/>
    <property type="project" value="TreeGrafter"/>
</dbReference>
<protein>
    <recommendedName>
        <fullName evidence="2">Spen paralogue and orthologue SPOC C-terminal domain-containing protein</fullName>
    </recommendedName>
</protein>
<organism evidence="3 4">
    <name type="scientific">Morella rubra</name>
    <name type="common">Chinese bayberry</name>
    <dbReference type="NCBI Taxonomy" id="262757"/>
    <lineage>
        <taxon>Eukaryota</taxon>
        <taxon>Viridiplantae</taxon>
        <taxon>Streptophyta</taxon>
        <taxon>Embryophyta</taxon>
        <taxon>Tracheophyta</taxon>
        <taxon>Spermatophyta</taxon>
        <taxon>Magnoliopsida</taxon>
        <taxon>eudicotyledons</taxon>
        <taxon>Gunneridae</taxon>
        <taxon>Pentapetalae</taxon>
        <taxon>rosids</taxon>
        <taxon>fabids</taxon>
        <taxon>Fagales</taxon>
        <taxon>Myricaceae</taxon>
        <taxon>Morella</taxon>
    </lineage>
</organism>
<evidence type="ECO:0000256" key="1">
    <source>
        <dbReference type="SAM" id="MobiDB-lite"/>
    </source>
</evidence>
<dbReference type="CDD" id="cd21538">
    <property type="entry name" value="SPOC_TFIIS"/>
    <property type="match status" value="1"/>
</dbReference>
<feature type="region of interest" description="Disordered" evidence="1">
    <location>
        <begin position="213"/>
        <end position="235"/>
    </location>
</feature>
<feature type="region of interest" description="Disordered" evidence="1">
    <location>
        <begin position="1"/>
        <end position="27"/>
    </location>
</feature>
<evidence type="ECO:0000313" key="3">
    <source>
        <dbReference type="EMBL" id="KAB1208986.1"/>
    </source>
</evidence>
<dbReference type="AlphaFoldDB" id="A0A6A1V9Z9"/>
<dbReference type="EMBL" id="RXIC02000024">
    <property type="protein sequence ID" value="KAB1208986.1"/>
    <property type="molecule type" value="Genomic_DNA"/>
</dbReference>
<dbReference type="GO" id="GO:0005634">
    <property type="term" value="C:nucleus"/>
    <property type="evidence" value="ECO:0007669"/>
    <property type="project" value="TreeGrafter"/>
</dbReference>
<evidence type="ECO:0000259" key="2">
    <source>
        <dbReference type="Pfam" id="PF07744"/>
    </source>
</evidence>
<accession>A0A6A1V9Z9</accession>
<dbReference type="Pfam" id="PF07744">
    <property type="entry name" value="SPOC"/>
    <property type="match status" value="1"/>
</dbReference>
<evidence type="ECO:0000313" key="4">
    <source>
        <dbReference type="Proteomes" id="UP000516437"/>
    </source>
</evidence>
<dbReference type="PANTHER" id="PTHR11477">
    <property type="entry name" value="TRANSCRIPTION FACTOR S-II ZINC FINGER DOMAIN-CONTAINING PROTEIN"/>
    <property type="match status" value="1"/>
</dbReference>
<dbReference type="PANTHER" id="PTHR11477:SF37">
    <property type="entry name" value="SPEN PARALOGUE AND ORTHOLOGUE SPOC C-TERMINAL DOMAIN-CONTAINING PROTEIN"/>
    <property type="match status" value="1"/>
</dbReference>
<comment type="caution">
    <text evidence="3">The sequence shown here is derived from an EMBL/GenBank/DDBJ whole genome shotgun (WGS) entry which is preliminary data.</text>
</comment>
<dbReference type="Proteomes" id="UP000516437">
    <property type="component" value="Chromosome 6"/>
</dbReference>